<keyword evidence="4" id="KW-0677">Repeat</keyword>
<name>A0A679J614_9HYPH</name>
<evidence type="ECO:0000256" key="1">
    <source>
        <dbReference type="ARBA" id="ARBA00001913"/>
    </source>
</evidence>
<evidence type="ECO:0000256" key="2">
    <source>
        <dbReference type="ARBA" id="ARBA00004613"/>
    </source>
</evidence>
<dbReference type="InterPro" id="IPR011049">
    <property type="entry name" value="Serralysin-like_metalloprot_C"/>
</dbReference>
<dbReference type="PANTHER" id="PTHR38340:SF1">
    <property type="entry name" value="S-LAYER PROTEIN"/>
    <property type="match status" value="1"/>
</dbReference>
<keyword evidence="3" id="KW-0964">Secreted</keyword>
<dbReference type="EC" id="3.4.24.40" evidence="6"/>
<dbReference type="AlphaFoldDB" id="A0A679J614"/>
<reference evidence="6" key="1">
    <citation type="submission" date="2019-12" db="EMBL/GenBank/DDBJ databases">
        <authorList>
            <person name="Cremers G."/>
        </authorList>
    </citation>
    <scope>NUCLEOTIDE SEQUENCE</scope>
    <source>
        <strain evidence="6">Mbul1</strain>
    </source>
</reference>
<dbReference type="SUPFAM" id="SSF51120">
    <property type="entry name" value="beta-Roll"/>
    <property type="match status" value="1"/>
</dbReference>
<dbReference type="PANTHER" id="PTHR38340">
    <property type="entry name" value="S-LAYER PROTEIN"/>
    <property type="match status" value="1"/>
</dbReference>
<dbReference type="InterPro" id="IPR018511">
    <property type="entry name" value="Hemolysin-typ_Ca-bd_CS"/>
</dbReference>
<dbReference type="PROSITE" id="PS00330">
    <property type="entry name" value="HEMOLYSIN_CALCIUM"/>
    <property type="match status" value="1"/>
</dbReference>
<feature type="domain" description="Peptidase M10 serralysin C-terminal" evidence="5">
    <location>
        <begin position="213"/>
        <end position="331"/>
    </location>
</feature>
<dbReference type="Pfam" id="PF00353">
    <property type="entry name" value="HemolysinCabind"/>
    <property type="match status" value="1"/>
</dbReference>
<dbReference type="EMBL" id="LR743504">
    <property type="protein sequence ID" value="CAA2104072.1"/>
    <property type="molecule type" value="Genomic_DNA"/>
</dbReference>
<dbReference type="Pfam" id="PF08548">
    <property type="entry name" value="Peptidase_M10_C"/>
    <property type="match status" value="1"/>
</dbReference>
<protein>
    <submittedName>
        <fullName evidence="6">Serralysin</fullName>
        <ecNumber evidence="6">3.4.24.40</ecNumber>
    </submittedName>
</protein>
<dbReference type="GO" id="GO:0005509">
    <property type="term" value="F:calcium ion binding"/>
    <property type="evidence" value="ECO:0007669"/>
    <property type="project" value="InterPro"/>
</dbReference>
<organism evidence="6">
    <name type="scientific">Methylobacterium bullatum</name>
    <dbReference type="NCBI Taxonomy" id="570505"/>
    <lineage>
        <taxon>Bacteria</taxon>
        <taxon>Pseudomonadati</taxon>
        <taxon>Pseudomonadota</taxon>
        <taxon>Alphaproteobacteria</taxon>
        <taxon>Hyphomicrobiales</taxon>
        <taxon>Methylobacteriaceae</taxon>
        <taxon>Methylobacterium</taxon>
    </lineage>
</organism>
<dbReference type="InterPro" id="IPR001343">
    <property type="entry name" value="Hemolysn_Ca-bd"/>
</dbReference>
<dbReference type="GO" id="GO:0005615">
    <property type="term" value="C:extracellular space"/>
    <property type="evidence" value="ECO:0007669"/>
    <property type="project" value="InterPro"/>
</dbReference>
<sequence length="332" mass="35155">MATYSVYDKVDFRTLDIWHLDKTGGLYYDLAPTGYELDFNDRTAILVQGHDLTYARNGDPTSGTTTALDYDDGAGLYSTLRGIDVTVAHEQKYFDHNDTQYVLKDIFAGNDTINGSRYSDYIDGYTGADTLKGGDGDDVYIVDNSGDRVIERSLNGVDLVKASVSFSIGGQFIENLTLTGTSAINGTGNTGDNVLTGNAAANTLKGGAGDDTLIGGRGRDVLLGGAGDDTFQFTSIRDSAVGAEHRDQISDFTIGADHIDLHLIQAVTGATGDQPFSFIGDAAFSKQAGQLHAVVSGSATIVEGDVTGDGKADFQISLKNVVETLHASDFLL</sequence>
<evidence type="ECO:0000313" key="6">
    <source>
        <dbReference type="EMBL" id="CAA2104072.1"/>
    </source>
</evidence>
<gene>
    <name evidence="6" type="ORF">MBUL_02519</name>
</gene>
<dbReference type="InterPro" id="IPR050557">
    <property type="entry name" value="RTX_toxin/Mannuronan_C5-epim"/>
</dbReference>
<evidence type="ECO:0000256" key="4">
    <source>
        <dbReference type="ARBA" id="ARBA00022737"/>
    </source>
</evidence>
<evidence type="ECO:0000259" key="5">
    <source>
        <dbReference type="Pfam" id="PF08548"/>
    </source>
</evidence>
<dbReference type="GO" id="GO:0016787">
    <property type="term" value="F:hydrolase activity"/>
    <property type="evidence" value="ECO:0007669"/>
    <property type="project" value="UniProtKB-KW"/>
</dbReference>
<dbReference type="Gene3D" id="2.150.10.10">
    <property type="entry name" value="Serralysin-like metalloprotease, C-terminal"/>
    <property type="match status" value="1"/>
</dbReference>
<evidence type="ECO:0000256" key="3">
    <source>
        <dbReference type="ARBA" id="ARBA00022525"/>
    </source>
</evidence>
<proteinExistence type="predicted"/>
<comment type="subcellular location">
    <subcellularLocation>
        <location evidence="2">Secreted</location>
    </subcellularLocation>
</comment>
<dbReference type="InterPro" id="IPR013858">
    <property type="entry name" value="Peptidase_M10B_C"/>
</dbReference>
<dbReference type="PRINTS" id="PR00313">
    <property type="entry name" value="CABNDNGRPT"/>
</dbReference>
<accession>A0A679J614</accession>
<comment type="cofactor">
    <cofactor evidence="1">
        <name>Ca(2+)</name>
        <dbReference type="ChEBI" id="CHEBI:29108"/>
    </cofactor>
</comment>
<keyword evidence="6" id="KW-0378">Hydrolase</keyword>